<protein>
    <submittedName>
        <fullName evidence="2">Uncharacterized protein</fullName>
    </submittedName>
</protein>
<name>A0A1I0W0R5_9BACI</name>
<accession>A0A1I0W0R5</accession>
<reference evidence="2 3" key="1">
    <citation type="submission" date="2016-10" db="EMBL/GenBank/DDBJ databases">
        <authorList>
            <person name="de Groot N.N."/>
        </authorList>
    </citation>
    <scope>NUCLEOTIDE SEQUENCE [LARGE SCALE GENOMIC DNA]</scope>
    <source>
        <strain evidence="2 3">CGMCC 1.3702</strain>
    </source>
</reference>
<feature type="transmembrane region" description="Helical" evidence="1">
    <location>
        <begin position="6"/>
        <end position="32"/>
    </location>
</feature>
<keyword evidence="1" id="KW-0812">Transmembrane</keyword>
<sequence length="58" mass="6541">MLLPGWVITLVTQIAVTIGFLKHLVTAMMAFFPWQISEKFNNVHHGIIPLVLVKTIVL</sequence>
<dbReference type="AlphaFoldDB" id="A0A1I0W0R5"/>
<evidence type="ECO:0000313" key="3">
    <source>
        <dbReference type="Proteomes" id="UP000198642"/>
    </source>
</evidence>
<keyword evidence="1" id="KW-0472">Membrane</keyword>
<keyword evidence="1" id="KW-1133">Transmembrane helix</keyword>
<dbReference type="Proteomes" id="UP000198642">
    <property type="component" value="Unassembled WGS sequence"/>
</dbReference>
<dbReference type="EMBL" id="FOJW01000002">
    <property type="protein sequence ID" value="SFA81800.1"/>
    <property type="molecule type" value="Genomic_DNA"/>
</dbReference>
<keyword evidence="3" id="KW-1185">Reference proteome</keyword>
<dbReference type="STRING" id="237679.SAMN04488072_10289"/>
<organism evidence="2 3">
    <name type="scientific">Lentibacillus halodurans</name>
    <dbReference type="NCBI Taxonomy" id="237679"/>
    <lineage>
        <taxon>Bacteria</taxon>
        <taxon>Bacillati</taxon>
        <taxon>Bacillota</taxon>
        <taxon>Bacilli</taxon>
        <taxon>Bacillales</taxon>
        <taxon>Bacillaceae</taxon>
        <taxon>Lentibacillus</taxon>
    </lineage>
</organism>
<evidence type="ECO:0000313" key="2">
    <source>
        <dbReference type="EMBL" id="SFA81800.1"/>
    </source>
</evidence>
<proteinExistence type="predicted"/>
<evidence type="ECO:0000256" key="1">
    <source>
        <dbReference type="SAM" id="Phobius"/>
    </source>
</evidence>
<gene>
    <name evidence="2" type="ORF">SAMN04488072_10289</name>
</gene>